<dbReference type="InterPro" id="IPR044600">
    <property type="entry name" value="ATL1/ATL16-like"/>
</dbReference>
<comment type="similarity">
    <text evidence="13">Belongs to the RING-type zinc finger family. ATL subfamily.</text>
</comment>
<keyword evidence="9" id="KW-0833">Ubl conjugation pathway</keyword>
<feature type="domain" description="RING-type" evidence="16">
    <location>
        <begin position="104"/>
        <end position="146"/>
    </location>
</feature>
<evidence type="ECO:0000256" key="2">
    <source>
        <dbReference type="ARBA" id="ARBA00004167"/>
    </source>
</evidence>
<evidence type="ECO:0000256" key="13">
    <source>
        <dbReference type="ARBA" id="ARBA00024209"/>
    </source>
</evidence>
<evidence type="ECO:0000256" key="15">
    <source>
        <dbReference type="SAM" id="Phobius"/>
    </source>
</evidence>
<sequence length="241" mass="26478">MDDNTTSSLIGCNSNSYAFGGKVMLSTVVIVLIVIILILCYHSYGRCFFLPSRRRSDLVHRRSNHLIVQSNPTSATNPLQGLDPSVLKTLPTFVYSTHDPLLECAVCLSEFELNERGRLLPKCKHSFHIKCIDTWFHSHSNCPLCRAPVQPNINPVSKKPVETAVSVGEPAGTEAESGSGPCLLCRRYEDEMGSSSSSSSPPVSLLPLRCERKALELVGISVEVPPWNKSCRGLEEMCNMG</sequence>
<keyword evidence="8 14" id="KW-0863">Zinc-finger</keyword>
<evidence type="ECO:0000256" key="3">
    <source>
        <dbReference type="ARBA" id="ARBA00004906"/>
    </source>
</evidence>
<keyword evidence="7" id="KW-0479">Metal-binding</keyword>
<evidence type="ECO:0000313" key="17">
    <source>
        <dbReference type="EMBL" id="KAK9282266.1"/>
    </source>
</evidence>
<comment type="pathway">
    <text evidence="3">Protein modification; protein ubiquitination.</text>
</comment>
<evidence type="ECO:0000256" key="1">
    <source>
        <dbReference type="ARBA" id="ARBA00000900"/>
    </source>
</evidence>
<keyword evidence="10" id="KW-0862">Zinc</keyword>
<dbReference type="Proteomes" id="UP001415857">
    <property type="component" value="Unassembled WGS sequence"/>
</dbReference>
<evidence type="ECO:0000256" key="6">
    <source>
        <dbReference type="ARBA" id="ARBA00022692"/>
    </source>
</evidence>
<organism evidence="17 18">
    <name type="scientific">Liquidambar formosana</name>
    <name type="common">Formosan gum</name>
    <dbReference type="NCBI Taxonomy" id="63359"/>
    <lineage>
        <taxon>Eukaryota</taxon>
        <taxon>Viridiplantae</taxon>
        <taxon>Streptophyta</taxon>
        <taxon>Embryophyta</taxon>
        <taxon>Tracheophyta</taxon>
        <taxon>Spermatophyta</taxon>
        <taxon>Magnoliopsida</taxon>
        <taxon>eudicotyledons</taxon>
        <taxon>Gunneridae</taxon>
        <taxon>Pentapetalae</taxon>
        <taxon>Saxifragales</taxon>
        <taxon>Altingiaceae</taxon>
        <taxon>Liquidambar</taxon>
    </lineage>
</organism>
<gene>
    <name evidence="17" type="ORF">L1049_005180</name>
</gene>
<proteinExistence type="inferred from homology"/>
<evidence type="ECO:0000256" key="7">
    <source>
        <dbReference type="ARBA" id="ARBA00022723"/>
    </source>
</evidence>
<keyword evidence="5" id="KW-0808">Transferase</keyword>
<dbReference type="PANTHER" id="PTHR46913">
    <property type="entry name" value="RING-H2 FINGER PROTEIN ATL16"/>
    <property type="match status" value="1"/>
</dbReference>
<dbReference type="EC" id="2.3.2.27" evidence="4"/>
<dbReference type="AlphaFoldDB" id="A0AAP0WZ16"/>
<keyword evidence="18" id="KW-1185">Reference proteome</keyword>
<protein>
    <recommendedName>
        <fullName evidence="4">RING-type E3 ubiquitin transferase</fullName>
        <ecNumber evidence="4">2.3.2.27</ecNumber>
    </recommendedName>
</protein>
<evidence type="ECO:0000259" key="16">
    <source>
        <dbReference type="PROSITE" id="PS50089"/>
    </source>
</evidence>
<evidence type="ECO:0000313" key="18">
    <source>
        <dbReference type="Proteomes" id="UP001415857"/>
    </source>
</evidence>
<feature type="transmembrane region" description="Helical" evidence="15">
    <location>
        <begin position="23"/>
        <end position="44"/>
    </location>
</feature>
<dbReference type="PANTHER" id="PTHR46913:SF1">
    <property type="entry name" value="RING-H2 FINGER PROTEIN ATL16"/>
    <property type="match status" value="1"/>
</dbReference>
<dbReference type="InterPro" id="IPR013083">
    <property type="entry name" value="Znf_RING/FYVE/PHD"/>
</dbReference>
<dbReference type="GO" id="GO:0008270">
    <property type="term" value="F:zinc ion binding"/>
    <property type="evidence" value="ECO:0007669"/>
    <property type="project" value="UniProtKB-KW"/>
</dbReference>
<evidence type="ECO:0000256" key="10">
    <source>
        <dbReference type="ARBA" id="ARBA00022833"/>
    </source>
</evidence>
<dbReference type="FunFam" id="3.30.40.10:FF:000187">
    <property type="entry name" value="E3 ubiquitin-protein ligase ATL6"/>
    <property type="match status" value="1"/>
</dbReference>
<dbReference type="CDD" id="cd16461">
    <property type="entry name" value="RING-H2_EL5-like"/>
    <property type="match status" value="1"/>
</dbReference>
<evidence type="ECO:0000256" key="4">
    <source>
        <dbReference type="ARBA" id="ARBA00012483"/>
    </source>
</evidence>
<keyword evidence="6 15" id="KW-0812">Transmembrane</keyword>
<dbReference type="EMBL" id="JBBPBK010000007">
    <property type="protein sequence ID" value="KAK9282266.1"/>
    <property type="molecule type" value="Genomic_DNA"/>
</dbReference>
<dbReference type="SUPFAM" id="SSF57850">
    <property type="entry name" value="RING/U-box"/>
    <property type="match status" value="1"/>
</dbReference>
<evidence type="ECO:0000256" key="14">
    <source>
        <dbReference type="PROSITE-ProRule" id="PRU00175"/>
    </source>
</evidence>
<evidence type="ECO:0000256" key="5">
    <source>
        <dbReference type="ARBA" id="ARBA00022679"/>
    </source>
</evidence>
<comment type="subcellular location">
    <subcellularLocation>
        <location evidence="2">Membrane</location>
        <topology evidence="2">Single-pass membrane protein</topology>
    </subcellularLocation>
</comment>
<dbReference type="GO" id="GO:0016020">
    <property type="term" value="C:membrane"/>
    <property type="evidence" value="ECO:0007669"/>
    <property type="project" value="UniProtKB-SubCell"/>
</dbReference>
<dbReference type="PROSITE" id="PS50089">
    <property type="entry name" value="ZF_RING_2"/>
    <property type="match status" value="1"/>
</dbReference>
<dbReference type="Pfam" id="PF13639">
    <property type="entry name" value="zf-RING_2"/>
    <property type="match status" value="1"/>
</dbReference>
<evidence type="ECO:0000256" key="11">
    <source>
        <dbReference type="ARBA" id="ARBA00022989"/>
    </source>
</evidence>
<keyword evidence="12 15" id="KW-0472">Membrane</keyword>
<dbReference type="InterPro" id="IPR001841">
    <property type="entry name" value="Znf_RING"/>
</dbReference>
<dbReference type="Gene3D" id="3.30.40.10">
    <property type="entry name" value="Zinc/RING finger domain, C3HC4 (zinc finger)"/>
    <property type="match status" value="1"/>
</dbReference>
<dbReference type="SMART" id="SM00184">
    <property type="entry name" value="RING"/>
    <property type="match status" value="1"/>
</dbReference>
<name>A0AAP0WZ16_LIQFO</name>
<evidence type="ECO:0000256" key="8">
    <source>
        <dbReference type="ARBA" id="ARBA00022771"/>
    </source>
</evidence>
<keyword evidence="11 15" id="KW-1133">Transmembrane helix</keyword>
<comment type="catalytic activity">
    <reaction evidence="1">
        <text>S-ubiquitinyl-[E2 ubiquitin-conjugating enzyme]-L-cysteine + [acceptor protein]-L-lysine = [E2 ubiquitin-conjugating enzyme]-L-cysteine + N(6)-ubiquitinyl-[acceptor protein]-L-lysine.</text>
        <dbReference type="EC" id="2.3.2.27"/>
    </reaction>
</comment>
<dbReference type="GO" id="GO:0016567">
    <property type="term" value="P:protein ubiquitination"/>
    <property type="evidence" value="ECO:0007669"/>
    <property type="project" value="InterPro"/>
</dbReference>
<accession>A0AAP0WZ16</accession>
<reference evidence="17 18" key="1">
    <citation type="journal article" date="2024" name="Plant J.">
        <title>Genome sequences and population genomics reveal climatic adaptation and genomic divergence between two closely related sweetgum species.</title>
        <authorList>
            <person name="Xu W.Q."/>
            <person name="Ren C.Q."/>
            <person name="Zhang X.Y."/>
            <person name="Comes H.P."/>
            <person name="Liu X.H."/>
            <person name="Li Y.G."/>
            <person name="Kettle C.J."/>
            <person name="Jalonen R."/>
            <person name="Gaisberger H."/>
            <person name="Ma Y.Z."/>
            <person name="Qiu Y.X."/>
        </authorList>
    </citation>
    <scope>NUCLEOTIDE SEQUENCE [LARGE SCALE GENOMIC DNA]</scope>
    <source>
        <strain evidence="17">Hangzhou</strain>
    </source>
</reference>
<evidence type="ECO:0000256" key="9">
    <source>
        <dbReference type="ARBA" id="ARBA00022786"/>
    </source>
</evidence>
<evidence type="ECO:0000256" key="12">
    <source>
        <dbReference type="ARBA" id="ARBA00023136"/>
    </source>
</evidence>
<dbReference type="GO" id="GO:0061630">
    <property type="term" value="F:ubiquitin protein ligase activity"/>
    <property type="evidence" value="ECO:0007669"/>
    <property type="project" value="UniProtKB-EC"/>
</dbReference>
<comment type="caution">
    <text evidence="17">The sequence shown here is derived from an EMBL/GenBank/DDBJ whole genome shotgun (WGS) entry which is preliminary data.</text>
</comment>